<reference evidence="2 3" key="1">
    <citation type="submission" date="2020-10" db="EMBL/GenBank/DDBJ databases">
        <title>Ca. Dormibacterota MAGs.</title>
        <authorList>
            <person name="Montgomery K."/>
        </authorList>
    </citation>
    <scope>NUCLEOTIDE SEQUENCE [LARGE SCALE GENOMIC DNA]</scope>
    <source>
        <strain evidence="2">SC8812_S17_18</strain>
    </source>
</reference>
<evidence type="ECO:0000313" key="3">
    <source>
        <dbReference type="Proteomes" id="UP000606991"/>
    </source>
</evidence>
<dbReference type="SUPFAM" id="SSF51338">
    <property type="entry name" value="Composite domain of metallo-dependent hydrolases"/>
    <property type="match status" value="1"/>
</dbReference>
<dbReference type="Pfam" id="PF01979">
    <property type="entry name" value="Amidohydro_1"/>
    <property type="match status" value="1"/>
</dbReference>
<dbReference type="EMBL" id="JAEKNS010000054">
    <property type="protein sequence ID" value="MBJ7594167.1"/>
    <property type="molecule type" value="Genomic_DNA"/>
</dbReference>
<evidence type="ECO:0000259" key="1">
    <source>
        <dbReference type="Pfam" id="PF01979"/>
    </source>
</evidence>
<dbReference type="InterPro" id="IPR011059">
    <property type="entry name" value="Metal-dep_hydrolase_composite"/>
</dbReference>
<accession>A0A934JZ06</accession>
<proteinExistence type="predicted"/>
<dbReference type="RefSeq" id="WP_337310124.1">
    <property type="nucleotide sequence ID" value="NZ_JAEKNS010000054.1"/>
</dbReference>
<dbReference type="PANTHER" id="PTHR43135">
    <property type="entry name" value="ALPHA-D-RIBOSE 1-METHYLPHOSPHONATE 5-TRIPHOSPHATE DIPHOSPHATASE"/>
    <property type="match status" value="1"/>
</dbReference>
<feature type="domain" description="Amidohydrolase-related" evidence="1">
    <location>
        <begin position="57"/>
        <end position="385"/>
    </location>
</feature>
<dbReference type="GO" id="GO:0016810">
    <property type="term" value="F:hydrolase activity, acting on carbon-nitrogen (but not peptide) bonds"/>
    <property type="evidence" value="ECO:0007669"/>
    <property type="project" value="InterPro"/>
</dbReference>
<dbReference type="AlphaFoldDB" id="A0A934JZ06"/>
<dbReference type="Gene3D" id="2.30.40.10">
    <property type="entry name" value="Urease, subunit C, domain 1"/>
    <property type="match status" value="1"/>
</dbReference>
<protein>
    <submittedName>
        <fullName evidence="2">Amidohydrolase family protein</fullName>
    </submittedName>
</protein>
<gene>
    <name evidence="2" type="ORF">JF886_04765</name>
</gene>
<dbReference type="InterPro" id="IPR051781">
    <property type="entry name" value="Metallo-dep_Hydrolase"/>
</dbReference>
<dbReference type="InterPro" id="IPR006680">
    <property type="entry name" value="Amidohydro-rel"/>
</dbReference>
<sequence>MSSRLYRDAAFADGRSATLRVGVSILVDDDRVTWIRPSDGEEEIGPAVKVIDASGTTVVPGLVDCHSHLTLPGGAHWLDHVGDSPDQLIETAEGNGRLLNAAGIRWARDVGAPVGTDPHDGGVRALSLGIRDRWDGRKDRPYVRAAGTFIQRPDTVPRGVDAGPSLSAQVELELDRGATLIKLYPESGFPQEFAWSAHEVRAAVASAHARGSRVTAHASTRETASACVEAGVDSIEHGFEIDDDTARLMAARGVALVSTLALFRSWTSFSRTTSIPRFTSPEGLARLAARRERAVESVRTAHRAGVLIAAGTDFGGGSTRANQLAWEVESLVEAGLEPWEALAAATWRGGTVLAEPDAGVVREGGPSDFLLVHGDPLSDPTALWRVWRVAWGD</sequence>
<dbReference type="Gene3D" id="3.20.20.140">
    <property type="entry name" value="Metal-dependent hydrolases"/>
    <property type="match status" value="1"/>
</dbReference>
<organism evidence="2 3">
    <name type="scientific">Candidatus Aeolococcus gillhamiae</name>
    <dbReference type="NCBI Taxonomy" id="3127015"/>
    <lineage>
        <taxon>Bacteria</taxon>
        <taxon>Bacillati</taxon>
        <taxon>Candidatus Dormiibacterota</taxon>
        <taxon>Candidatus Dormibacteria</taxon>
        <taxon>Candidatus Aeolococcales</taxon>
        <taxon>Candidatus Aeolococcaceae</taxon>
        <taxon>Candidatus Aeolococcus</taxon>
    </lineage>
</organism>
<dbReference type="PANTHER" id="PTHR43135:SF3">
    <property type="entry name" value="ALPHA-D-RIBOSE 1-METHYLPHOSPHONATE 5-TRIPHOSPHATE DIPHOSPHATASE"/>
    <property type="match status" value="1"/>
</dbReference>
<evidence type="ECO:0000313" key="2">
    <source>
        <dbReference type="EMBL" id="MBJ7594167.1"/>
    </source>
</evidence>
<dbReference type="InterPro" id="IPR032466">
    <property type="entry name" value="Metal_Hydrolase"/>
</dbReference>
<dbReference type="SUPFAM" id="SSF51556">
    <property type="entry name" value="Metallo-dependent hydrolases"/>
    <property type="match status" value="1"/>
</dbReference>
<name>A0A934JZ06_9BACT</name>
<dbReference type="Proteomes" id="UP000606991">
    <property type="component" value="Unassembled WGS sequence"/>
</dbReference>
<comment type="caution">
    <text evidence="2">The sequence shown here is derived from an EMBL/GenBank/DDBJ whole genome shotgun (WGS) entry which is preliminary data.</text>
</comment>